<proteinExistence type="predicted"/>
<keyword evidence="3" id="KW-0130">Cell adhesion</keyword>
<dbReference type="EMBL" id="UYJE01005782">
    <property type="protein sequence ID" value="VDI40343.1"/>
    <property type="molecule type" value="Genomic_DNA"/>
</dbReference>
<dbReference type="AlphaFoldDB" id="A0A8B6EXH7"/>
<evidence type="ECO:0000313" key="9">
    <source>
        <dbReference type="Proteomes" id="UP000596742"/>
    </source>
</evidence>
<keyword evidence="7" id="KW-0732">Signal</keyword>
<keyword evidence="6" id="KW-1015">Disulfide bond</keyword>
<dbReference type="Gene3D" id="3.80.10.10">
    <property type="entry name" value="Ribonuclease Inhibitor"/>
    <property type="match status" value="1"/>
</dbReference>
<dbReference type="SUPFAM" id="SSF52058">
    <property type="entry name" value="L domain-like"/>
    <property type="match status" value="1"/>
</dbReference>
<gene>
    <name evidence="8" type="ORF">MGAL_10B021457</name>
</gene>
<dbReference type="InterPro" id="IPR032675">
    <property type="entry name" value="LRR_dom_sf"/>
</dbReference>
<evidence type="ECO:0000256" key="1">
    <source>
        <dbReference type="ARBA" id="ARBA00004167"/>
    </source>
</evidence>
<evidence type="ECO:0000256" key="3">
    <source>
        <dbReference type="ARBA" id="ARBA00022889"/>
    </source>
</evidence>
<keyword evidence="5" id="KW-0472">Membrane</keyword>
<name>A0A8B6EXH7_MYTGA</name>
<evidence type="ECO:0000313" key="8">
    <source>
        <dbReference type="EMBL" id="VDI40343.1"/>
    </source>
</evidence>
<evidence type="ECO:0000256" key="2">
    <source>
        <dbReference type="ARBA" id="ARBA00022692"/>
    </source>
</evidence>
<comment type="caution">
    <text evidence="8">The sequence shown here is derived from an EMBL/GenBank/DDBJ whole genome shotgun (WGS) entry which is preliminary data.</text>
</comment>
<accession>A0A8B6EXH7</accession>
<keyword evidence="2" id="KW-0812">Transmembrane</keyword>
<protein>
    <recommendedName>
        <fullName evidence="10">LRRNT domain-containing protein</fullName>
    </recommendedName>
</protein>
<dbReference type="InterPro" id="IPR052313">
    <property type="entry name" value="GPIb-IX-V_Complex"/>
</dbReference>
<comment type="subcellular location">
    <subcellularLocation>
        <location evidence="1">Membrane</location>
        <topology evidence="1">Single-pass membrane protein</topology>
    </subcellularLocation>
</comment>
<dbReference type="PANTHER" id="PTHR22650:SF4">
    <property type="entry name" value="LEUCINE-RICH REPEAT AND TRANSMEMBRANE DOMAIN-CONTAINING PROTEIN 2-LIKE"/>
    <property type="match status" value="1"/>
</dbReference>
<organism evidence="8 9">
    <name type="scientific">Mytilus galloprovincialis</name>
    <name type="common">Mediterranean mussel</name>
    <dbReference type="NCBI Taxonomy" id="29158"/>
    <lineage>
        <taxon>Eukaryota</taxon>
        <taxon>Metazoa</taxon>
        <taxon>Spiralia</taxon>
        <taxon>Lophotrochozoa</taxon>
        <taxon>Mollusca</taxon>
        <taxon>Bivalvia</taxon>
        <taxon>Autobranchia</taxon>
        <taxon>Pteriomorphia</taxon>
        <taxon>Mytilida</taxon>
        <taxon>Mytiloidea</taxon>
        <taxon>Mytilidae</taxon>
        <taxon>Mytilinae</taxon>
        <taxon>Mytilus</taxon>
    </lineage>
</organism>
<feature type="non-terminal residue" evidence="8">
    <location>
        <position position="1"/>
    </location>
</feature>
<reference evidence="8" key="1">
    <citation type="submission" date="2018-11" db="EMBL/GenBank/DDBJ databases">
        <authorList>
            <person name="Alioto T."/>
            <person name="Alioto T."/>
        </authorList>
    </citation>
    <scope>NUCLEOTIDE SEQUENCE</scope>
</reference>
<dbReference type="Proteomes" id="UP000596742">
    <property type="component" value="Unassembled WGS sequence"/>
</dbReference>
<dbReference type="OrthoDB" id="1600340at2759"/>
<evidence type="ECO:0000256" key="7">
    <source>
        <dbReference type="SAM" id="SignalP"/>
    </source>
</evidence>
<evidence type="ECO:0008006" key="10">
    <source>
        <dbReference type="Google" id="ProtNLM"/>
    </source>
</evidence>
<feature type="chain" id="PRO_5032563781" description="LRRNT domain-containing protein" evidence="7">
    <location>
        <begin position="28"/>
        <end position="88"/>
    </location>
</feature>
<keyword evidence="9" id="KW-1185">Reference proteome</keyword>
<sequence length="88" mass="9929">HELMMKTIYYASLVLLIILMSTNRVSSCPSICSCRTTNNTVIVECLSGGLTVIPTDFPSDSYRIKITDNNITTIEERAFQNMTLLFEM</sequence>
<keyword evidence="4" id="KW-1133">Transmembrane helix</keyword>
<evidence type="ECO:0000256" key="6">
    <source>
        <dbReference type="ARBA" id="ARBA00023157"/>
    </source>
</evidence>
<evidence type="ECO:0000256" key="5">
    <source>
        <dbReference type="ARBA" id="ARBA00023136"/>
    </source>
</evidence>
<evidence type="ECO:0000256" key="4">
    <source>
        <dbReference type="ARBA" id="ARBA00022989"/>
    </source>
</evidence>
<feature type="signal peptide" evidence="7">
    <location>
        <begin position="1"/>
        <end position="27"/>
    </location>
</feature>
<dbReference type="PANTHER" id="PTHR22650">
    <property type="entry name" value="GLYCOPROTEIN IB BETA"/>
    <property type="match status" value="1"/>
</dbReference>